<accession>A0AC61YYH5</accession>
<sequence>MMKKERHSTNREYFTTIHAFGRMMLLNNEFEEAYKNIAIHLFPLYASAGQRHAGNIDTYKLEQYGKHLYALDEDDHLITSCVSIALTIQSVLFSSGCNANLLIGVKKIDDKLFSHAWVQLENGVSIDPNNKNKNLKVLQTYNMTNYAERWVLSLV</sequence>
<evidence type="ECO:0000313" key="2">
    <source>
        <dbReference type="Proteomes" id="UP001217185"/>
    </source>
</evidence>
<reference evidence="1" key="1">
    <citation type="submission" date="2025-02" db="EMBL/GenBank/DDBJ databases">
        <title>Complete genome sequences of 52 Bacillus and Priestia strains isolated from West-African fermentations and 26 reference strains from the DSMZ collection.</title>
        <authorList>
            <person name="Wiedenbein E.S."/>
            <person name="Canoy T.S."/>
            <person name="Hui Y."/>
            <person name="Parkouda C."/>
            <person name="Dawende C."/>
            <person name="Ametefe E."/>
            <person name="Jespersen L."/>
            <person name="Nielsen D.S."/>
        </authorList>
    </citation>
    <scope>NUCLEOTIDE SEQUENCE</scope>
    <source>
        <strain evidence="1">PRO122</strain>
    </source>
</reference>
<dbReference type="EMBL" id="CP121756">
    <property type="protein sequence ID" value="WGE08008.2"/>
    <property type="molecule type" value="Genomic_DNA"/>
</dbReference>
<proteinExistence type="predicted"/>
<organism evidence="1 2">
    <name type="scientific">Bacillus subtilis</name>
    <dbReference type="NCBI Taxonomy" id="1423"/>
    <lineage>
        <taxon>Bacteria</taxon>
        <taxon>Bacillati</taxon>
        <taxon>Bacillota</taxon>
        <taxon>Bacilli</taxon>
        <taxon>Bacillales</taxon>
        <taxon>Bacillaceae</taxon>
        <taxon>Bacillus</taxon>
    </lineage>
</organism>
<dbReference type="Proteomes" id="UP001217185">
    <property type="component" value="Chromosome"/>
</dbReference>
<evidence type="ECO:0000313" key="1">
    <source>
        <dbReference type="EMBL" id="WGE08008.2"/>
    </source>
</evidence>
<gene>
    <name evidence="1" type="ORF">P5658_04330</name>
</gene>
<name>A0AC61YYH5_BACIU</name>
<protein>
    <submittedName>
        <fullName evidence="1">Lasso peptide biosynthesis B2 protein</fullName>
    </submittedName>
</protein>